<evidence type="ECO:0000313" key="3">
    <source>
        <dbReference type="Proteomes" id="UP000188169"/>
    </source>
</evidence>
<evidence type="ECO:0008006" key="4">
    <source>
        <dbReference type="Google" id="ProtNLM"/>
    </source>
</evidence>
<keyword evidence="3" id="KW-1185">Reference proteome</keyword>
<reference evidence="3" key="1">
    <citation type="submission" date="2017-02" db="EMBL/GenBank/DDBJ databases">
        <authorList>
            <person name="Mornico D."/>
        </authorList>
    </citation>
    <scope>NUCLEOTIDE SEQUENCE [LARGE SCALE GENOMIC DNA]</scope>
</reference>
<dbReference type="OrthoDB" id="7068596at2"/>
<dbReference type="Proteomes" id="UP000188169">
    <property type="component" value="Unassembled WGS sequence"/>
</dbReference>
<dbReference type="EMBL" id="FUGD01000071">
    <property type="protein sequence ID" value="SJM37065.1"/>
    <property type="molecule type" value="Genomic_DNA"/>
</dbReference>
<dbReference type="AlphaFoldDB" id="A0A1R4EEY6"/>
<name>A0A1R4EEY6_9GAMM</name>
<evidence type="ECO:0000313" key="2">
    <source>
        <dbReference type="EMBL" id="SJM37065.1"/>
    </source>
</evidence>
<sequence>MAFPLRYRTVKNPIGSNRVLDAFQIIITAGLCAFSPALALAQQAQTQQHIGYKTIYKSVGKFGETKYSQFAPETGSKAQVIEMRSDGQPSQPGLLAPISSNQISEDLTGNNQNPPVPTSKSSGPNAATASQCQKLNNNLSNLQAGGDIYESKSGGERYYLNPVEVAVKIEDTQKLLAQYCKNPL</sequence>
<dbReference type="RefSeq" id="WP_077448470.1">
    <property type="nucleotide sequence ID" value="NZ_FUGD01000071.1"/>
</dbReference>
<protein>
    <recommendedName>
        <fullName evidence="4">DUF4124 domain-containing protein</fullName>
    </recommendedName>
</protein>
<organism evidence="2 3">
    <name type="scientific">Psychrobacter pasteurii</name>
    <dbReference type="NCBI Taxonomy" id="1945520"/>
    <lineage>
        <taxon>Bacteria</taxon>
        <taxon>Pseudomonadati</taxon>
        <taxon>Pseudomonadota</taxon>
        <taxon>Gammaproteobacteria</taxon>
        <taxon>Moraxellales</taxon>
        <taxon>Moraxellaceae</taxon>
        <taxon>Psychrobacter</taxon>
    </lineage>
</organism>
<evidence type="ECO:0000256" key="1">
    <source>
        <dbReference type="SAM" id="MobiDB-lite"/>
    </source>
</evidence>
<accession>A0A1R4EEY6</accession>
<proteinExistence type="predicted"/>
<gene>
    <name evidence="2" type="ORF">A1019T_01036</name>
</gene>
<feature type="region of interest" description="Disordered" evidence="1">
    <location>
        <begin position="104"/>
        <end position="129"/>
    </location>
</feature>